<evidence type="ECO:0000313" key="8">
    <source>
        <dbReference type="EMBL" id="RFU67671.1"/>
    </source>
</evidence>
<keyword evidence="4" id="KW-0238">DNA-binding</keyword>
<protein>
    <submittedName>
        <fullName evidence="8">Sigma-70 family RNA polymerase sigma factor</fullName>
    </submittedName>
</protein>
<dbReference type="InterPro" id="IPR014284">
    <property type="entry name" value="RNA_pol_sigma-70_dom"/>
</dbReference>
<keyword evidence="5" id="KW-0804">Transcription</keyword>
<dbReference type="Pfam" id="PF04542">
    <property type="entry name" value="Sigma70_r2"/>
    <property type="match status" value="1"/>
</dbReference>
<dbReference type="GO" id="GO:0006352">
    <property type="term" value="P:DNA-templated transcription initiation"/>
    <property type="evidence" value="ECO:0007669"/>
    <property type="project" value="InterPro"/>
</dbReference>
<dbReference type="Gene3D" id="1.10.10.10">
    <property type="entry name" value="Winged helix-like DNA-binding domain superfamily/Winged helix DNA-binding domain"/>
    <property type="match status" value="1"/>
</dbReference>
<dbReference type="Pfam" id="PF08281">
    <property type="entry name" value="Sigma70_r4_2"/>
    <property type="match status" value="1"/>
</dbReference>
<sequence length="239" mass="27332">MLNKVSYLHSNNDQFHEKADTFWEEKYPALQKYCRFLTQNKWDGDDIAQEAILKAIQHYRYKPEVSPALLNKIAYNHWIDSIRKSKKEVLGTVPENAESEDTARLAEIDGIVGTLQKYLTPKQSAIFLLKEAFQYKNSEIADILQTTEIAVKGALHRAKKRLEKSADHLKPHPSDTENDEDEHILMELFYSALKVQDPGKLIKAIPMIRSLKSEAQNPQCVFGKRTVFSNSTTSLRVAA</sequence>
<dbReference type="InterPro" id="IPR036388">
    <property type="entry name" value="WH-like_DNA-bd_sf"/>
</dbReference>
<dbReference type="InterPro" id="IPR007627">
    <property type="entry name" value="RNA_pol_sigma70_r2"/>
</dbReference>
<evidence type="ECO:0000256" key="2">
    <source>
        <dbReference type="ARBA" id="ARBA00023015"/>
    </source>
</evidence>
<keyword evidence="3" id="KW-0731">Sigma factor</keyword>
<accession>A0A372LMA9</accession>
<gene>
    <name evidence="8" type="ORF">D0469_14095</name>
</gene>
<evidence type="ECO:0000256" key="3">
    <source>
        <dbReference type="ARBA" id="ARBA00023082"/>
    </source>
</evidence>
<dbReference type="EMBL" id="QVTE01000040">
    <property type="protein sequence ID" value="RFU67671.1"/>
    <property type="molecule type" value="Genomic_DNA"/>
</dbReference>
<dbReference type="AlphaFoldDB" id="A0A372LMA9"/>
<dbReference type="SUPFAM" id="SSF88659">
    <property type="entry name" value="Sigma3 and sigma4 domains of RNA polymerase sigma factors"/>
    <property type="match status" value="1"/>
</dbReference>
<dbReference type="Proteomes" id="UP000264541">
    <property type="component" value="Unassembled WGS sequence"/>
</dbReference>
<dbReference type="InterPro" id="IPR013249">
    <property type="entry name" value="RNA_pol_sigma70_r4_t2"/>
</dbReference>
<dbReference type="OrthoDB" id="2381154at2"/>
<keyword evidence="9" id="KW-1185">Reference proteome</keyword>
<evidence type="ECO:0000259" key="6">
    <source>
        <dbReference type="Pfam" id="PF04542"/>
    </source>
</evidence>
<evidence type="ECO:0000256" key="1">
    <source>
        <dbReference type="ARBA" id="ARBA00010641"/>
    </source>
</evidence>
<evidence type="ECO:0000259" key="7">
    <source>
        <dbReference type="Pfam" id="PF08281"/>
    </source>
</evidence>
<reference evidence="8 9" key="1">
    <citation type="submission" date="2018-08" db="EMBL/GenBank/DDBJ databases">
        <title>Bacillus chawlae sp. nov., Bacillus glennii sp. nov., and Bacillus saganii sp. nov. Isolated from the Vehicle Assembly Building at Kennedy Space Center where the Viking Spacecraft were Assembled.</title>
        <authorList>
            <person name="Seuylemezian A."/>
            <person name="Vaishampayan P."/>
        </authorList>
    </citation>
    <scope>NUCLEOTIDE SEQUENCE [LARGE SCALE GENOMIC DNA]</scope>
    <source>
        <strain evidence="8 9">V47-23a</strain>
    </source>
</reference>
<proteinExistence type="inferred from homology"/>
<dbReference type="RefSeq" id="WP_117327379.1">
    <property type="nucleotide sequence ID" value="NZ_QVTE01000040.1"/>
</dbReference>
<evidence type="ECO:0000256" key="4">
    <source>
        <dbReference type="ARBA" id="ARBA00023125"/>
    </source>
</evidence>
<dbReference type="PANTHER" id="PTHR43133">
    <property type="entry name" value="RNA POLYMERASE ECF-TYPE SIGMA FACTO"/>
    <property type="match status" value="1"/>
</dbReference>
<dbReference type="Gene3D" id="1.10.1740.10">
    <property type="match status" value="1"/>
</dbReference>
<dbReference type="NCBIfam" id="TIGR02937">
    <property type="entry name" value="sigma70-ECF"/>
    <property type="match status" value="1"/>
</dbReference>
<dbReference type="InterPro" id="IPR039425">
    <property type="entry name" value="RNA_pol_sigma-70-like"/>
</dbReference>
<dbReference type="PANTHER" id="PTHR43133:SF8">
    <property type="entry name" value="RNA POLYMERASE SIGMA FACTOR HI_1459-RELATED"/>
    <property type="match status" value="1"/>
</dbReference>
<feature type="domain" description="RNA polymerase sigma-70 region 2" evidence="6">
    <location>
        <begin position="24"/>
        <end position="87"/>
    </location>
</feature>
<evidence type="ECO:0000313" key="9">
    <source>
        <dbReference type="Proteomes" id="UP000264541"/>
    </source>
</evidence>
<comment type="caution">
    <text evidence="8">The sequence shown here is derived from an EMBL/GenBank/DDBJ whole genome shotgun (WGS) entry which is preliminary data.</text>
</comment>
<dbReference type="GO" id="GO:0003677">
    <property type="term" value="F:DNA binding"/>
    <property type="evidence" value="ECO:0007669"/>
    <property type="project" value="UniProtKB-KW"/>
</dbReference>
<organism evidence="8 9">
    <name type="scientific">Peribacillus saganii</name>
    <dbReference type="NCBI Taxonomy" id="2303992"/>
    <lineage>
        <taxon>Bacteria</taxon>
        <taxon>Bacillati</taxon>
        <taxon>Bacillota</taxon>
        <taxon>Bacilli</taxon>
        <taxon>Bacillales</taxon>
        <taxon>Bacillaceae</taxon>
        <taxon>Peribacillus</taxon>
    </lineage>
</organism>
<name>A0A372LMA9_9BACI</name>
<dbReference type="InterPro" id="IPR013325">
    <property type="entry name" value="RNA_pol_sigma_r2"/>
</dbReference>
<feature type="domain" description="RNA polymerase sigma factor 70 region 4 type 2" evidence="7">
    <location>
        <begin position="119"/>
        <end position="162"/>
    </location>
</feature>
<evidence type="ECO:0000256" key="5">
    <source>
        <dbReference type="ARBA" id="ARBA00023163"/>
    </source>
</evidence>
<dbReference type="GO" id="GO:0016987">
    <property type="term" value="F:sigma factor activity"/>
    <property type="evidence" value="ECO:0007669"/>
    <property type="project" value="UniProtKB-KW"/>
</dbReference>
<comment type="similarity">
    <text evidence="1">Belongs to the sigma-70 factor family. ECF subfamily.</text>
</comment>
<dbReference type="SUPFAM" id="SSF88946">
    <property type="entry name" value="Sigma2 domain of RNA polymerase sigma factors"/>
    <property type="match status" value="1"/>
</dbReference>
<keyword evidence="2" id="KW-0805">Transcription regulation</keyword>
<dbReference type="InterPro" id="IPR013324">
    <property type="entry name" value="RNA_pol_sigma_r3/r4-like"/>
</dbReference>